<evidence type="ECO:0000259" key="2">
    <source>
        <dbReference type="PROSITE" id="PS51390"/>
    </source>
</evidence>
<dbReference type="CDD" id="cd00199">
    <property type="entry name" value="WAP"/>
    <property type="match status" value="1"/>
</dbReference>
<dbReference type="InterPro" id="IPR036645">
    <property type="entry name" value="Elafin-like_sf"/>
</dbReference>
<dbReference type="AlphaFoldDB" id="A0A9J7KAB9"/>
<name>A0A9J7KAB9_CRIGR</name>
<dbReference type="RefSeq" id="XP_035304029.1">
    <property type="nucleotide sequence ID" value="XM_035448138.1"/>
</dbReference>
<feature type="domain" description="WAP" evidence="2">
    <location>
        <begin position="11"/>
        <end position="58"/>
    </location>
</feature>
<organism evidence="3 4">
    <name type="scientific">Cricetulus griseus</name>
    <name type="common">Chinese hamster</name>
    <name type="synonym">Cricetulus barabensis griseus</name>
    <dbReference type="NCBI Taxonomy" id="10029"/>
    <lineage>
        <taxon>Eukaryota</taxon>
        <taxon>Metazoa</taxon>
        <taxon>Chordata</taxon>
        <taxon>Craniata</taxon>
        <taxon>Vertebrata</taxon>
        <taxon>Euteleostomi</taxon>
        <taxon>Mammalia</taxon>
        <taxon>Eutheria</taxon>
        <taxon>Euarchontoglires</taxon>
        <taxon>Glires</taxon>
        <taxon>Rodentia</taxon>
        <taxon>Myomorpha</taxon>
        <taxon>Muroidea</taxon>
        <taxon>Cricetidae</taxon>
        <taxon>Cricetinae</taxon>
        <taxon>Cricetulus</taxon>
    </lineage>
</organism>
<dbReference type="PRINTS" id="PR00003">
    <property type="entry name" value="4DISULPHCORE"/>
</dbReference>
<sequence length="71" mass="7643">MRKENTLLWPEGQKPGSCPEIPTVGVGFCLELCSGDESCSENMKCCSNGCGHECTLPVFEGHLTPLTHSDT</sequence>
<dbReference type="PANTHER" id="PTHR19441">
    <property type="entry name" value="WHEY ACDIC PROTEIN WAP"/>
    <property type="match status" value="1"/>
</dbReference>
<gene>
    <name evidence="4" type="primary">LOC118239196</name>
</gene>
<dbReference type="PANTHER" id="PTHR19441:SF91">
    <property type="entry name" value="WAP DOMAIN-CONTAINING PROTEIN"/>
    <property type="match status" value="1"/>
</dbReference>
<keyword evidence="1" id="KW-0646">Protease inhibitor</keyword>
<evidence type="ECO:0000256" key="1">
    <source>
        <dbReference type="ARBA" id="ARBA00022690"/>
    </source>
</evidence>
<dbReference type="GO" id="GO:0005615">
    <property type="term" value="C:extracellular space"/>
    <property type="evidence" value="ECO:0007669"/>
    <property type="project" value="TreeGrafter"/>
</dbReference>
<evidence type="ECO:0000313" key="3">
    <source>
        <dbReference type="Proteomes" id="UP001108280"/>
    </source>
</evidence>
<dbReference type="FunFam" id="4.10.75.10:FF:000001">
    <property type="entry name" value="Anosmin 1"/>
    <property type="match status" value="1"/>
</dbReference>
<reference evidence="3" key="2">
    <citation type="journal article" date="2020" name="Biotechnol. Bioeng.">
        <title>Chromosome-scale scaffolds for the Chinese hamster reference genome assembly to facilitate the study of the CHO epigenome.</title>
        <authorList>
            <person name="Hilliard W."/>
            <person name="MacDonald M."/>
            <person name="Lee K.H."/>
        </authorList>
    </citation>
    <scope>NUCLEOTIDE SEQUENCE [LARGE SCALE GENOMIC DNA]</scope>
    <source>
        <strain evidence="3">17A/GY</strain>
    </source>
</reference>
<reference evidence="4" key="3">
    <citation type="submission" date="2025-08" db="UniProtKB">
        <authorList>
            <consortium name="RefSeq"/>
        </authorList>
    </citation>
    <scope>IDENTIFICATION</scope>
    <source>
        <strain evidence="4">17A/GY</strain>
        <tissue evidence="4">Liver</tissue>
    </source>
</reference>
<evidence type="ECO:0000313" key="4">
    <source>
        <dbReference type="RefSeq" id="XP_035304029.1"/>
    </source>
</evidence>
<accession>A0A9J7KAB9</accession>
<dbReference type="InterPro" id="IPR050514">
    <property type="entry name" value="WAP_four-disulfide_core"/>
</dbReference>
<dbReference type="KEGG" id="cge:118239196"/>
<dbReference type="Gene3D" id="4.10.75.10">
    <property type="entry name" value="Elafin-like"/>
    <property type="match status" value="1"/>
</dbReference>
<dbReference type="InterPro" id="IPR008197">
    <property type="entry name" value="WAP_dom"/>
</dbReference>
<dbReference type="PROSITE" id="PS51390">
    <property type="entry name" value="WAP"/>
    <property type="match status" value="1"/>
</dbReference>
<dbReference type="GO" id="GO:0045087">
    <property type="term" value="P:innate immune response"/>
    <property type="evidence" value="ECO:0007669"/>
    <property type="project" value="TreeGrafter"/>
</dbReference>
<dbReference type="GO" id="GO:0019731">
    <property type="term" value="P:antibacterial humoral response"/>
    <property type="evidence" value="ECO:0007669"/>
    <property type="project" value="TreeGrafter"/>
</dbReference>
<dbReference type="SMART" id="SM00217">
    <property type="entry name" value="WAP"/>
    <property type="match status" value="1"/>
</dbReference>
<proteinExistence type="predicted"/>
<protein>
    <submittedName>
        <fullName evidence="4">WAP four-disulfide core domain protein 18-like</fullName>
    </submittedName>
</protein>
<dbReference type="GO" id="GO:0004867">
    <property type="term" value="F:serine-type endopeptidase inhibitor activity"/>
    <property type="evidence" value="ECO:0007669"/>
    <property type="project" value="TreeGrafter"/>
</dbReference>
<dbReference type="Proteomes" id="UP001108280">
    <property type="component" value="Chromosome 7"/>
</dbReference>
<keyword evidence="3" id="KW-1185">Reference proteome</keyword>
<reference evidence="3" key="1">
    <citation type="journal article" date="2018" name="Biotechnol. Bioeng.">
        <title>A reference genome of the Chinese hamster based on a hybrid assembly strategy.</title>
        <authorList>
            <person name="Rupp O."/>
            <person name="MacDonald M.L."/>
            <person name="Li S."/>
            <person name="Dhiman H."/>
            <person name="Polson S."/>
            <person name="Griep S."/>
            <person name="Heffner K."/>
            <person name="Hernandez I."/>
            <person name="Brinkrolf K."/>
            <person name="Jadhav V."/>
            <person name="Samoudi M."/>
            <person name="Hao H."/>
            <person name="Kingham B."/>
            <person name="Goesmann A."/>
            <person name="Betenbaugh M.J."/>
            <person name="Lewis N.E."/>
            <person name="Borth N."/>
            <person name="Lee K.H."/>
        </authorList>
    </citation>
    <scope>NUCLEOTIDE SEQUENCE [LARGE SCALE GENOMIC DNA]</scope>
    <source>
        <strain evidence="3">17A/GY</strain>
    </source>
</reference>
<dbReference type="SUPFAM" id="SSF57256">
    <property type="entry name" value="Elafin-like"/>
    <property type="match status" value="1"/>
</dbReference>
<dbReference type="GeneID" id="118239196"/>
<dbReference type="Pfam" id="PF00095">
    <property type="entry name" value="WAP"/>
    <property type="match status" value="1"/>
</dbReference>
<dbReference type="OrthoDB" id="6060011at2759"/>